<organism evidence="1 2">
    <name type="scientific">Streptomyces antimycoticus</name>
    <dbReference type="NCBI Taxonomy" id="68175"/>
    <lineage>
        <taxon>Bacteria</taxon>
        <taxon>Bacillati</taxon>
        <taxon>Actinomycetota</taxon>
        <taxon>Actinomycetes</taxon>
        <taxon>Kitasatosporales</taxon>
        <taxon>Streptomycetaceae</taxon>
        <taxon>Streptomyces</taxon>
        <taxon>Streptomyces violaceusniger group</taxon>
    </lineage>
</organism>
<proteinExistence type="predicted"/>
<name>A0ABD5JN82_9ACTN</name>
<dbReference type="GeneID" id="97435061"/>
<dbReference type="RefSeq" id="WP_236670279.1">
    <property type="nucleotide sequence ID" value="NZ_CP108856.1"/>
</dbReference>
<evidence type="ECO:0000313" key="2">
    <source>
        <dbReference type="Proteomes" id="UP001354649"/>
    </source>
</evidence>
<accession>A0ABD5JN82</accession>
<sequence length="43" mass="4771">MDTAKALALLGIQGGHMRDYKAPRVVTMARPTGWSTRDLQGLW</sequence>
<gene>
    <name evidence="1" type="ORF">V2K49_44070</name>
</gene>
<evidence type="ECO:0000313" key="1">
    <source>
        <dbReference type="EMBL" id="MEE4589895.1"/>
    </source>
</evidence>
<protein>
    <submittedName>
        <fullName evidence="1">Uncharacterized protein</fullName>
    </submittedName>
</protein>
<reference evidence="1 2" key="1">
    <citation type="submission" date="2023-11" db="EMBL/GenBank/DDBJ databases">
        <title>30 novel species of actinomycetes from the DSMZ collection.</title>
        <authorList>
            <person name="Nouioui I."/>
        </authorList>
    </citation>
    <scope>NUCLEOTIDE SEQUENCE [LARGE SCALE GENOMIC DNA]</scope>
    <source>
        <strain evidence="1 2">DSM 41602</strain>
    </source>
</reference>
<dbReference type="AlphaFoldDB" id="A0ABD5JN82"/>
<comment type="caution">
    <text evidence="1">The sequence shown here is derived from an EMBL/GenBank/DDBJ whole genome shotgun (WGS) entry which is preliminary data.</text>
</comment>
<dbReference type="EMBL" id="JAZBJQ010000057">
    <property type="protein sequence ID" value="MEE4589895.1"/>
    <property type="molecule type" value="Genomic_DNA"/>
</dbReference>
<dbReference type="Proteomes" id="UP001354649">
    <property type="component" value="Unassembled WGS sequence"/>
</dbReference>